<evidence type="ECO:0008006" key="6">
    <source>
        <dbReference type="Google" id="ProtNLM"/>
    </source>
</evidence>
<dbReference type="InterPro" id="IPR032508">
    <property type="entry name" value="FecR_C"/>
</dbReference>
<gene>
    <name evidence="4" type="ORF">C4F40_12550</name>
</gene>
<organism evidence="4 5">
    <name type="scientific">Sphingobacterium pedocola</name>
    <dbReference type="NCBI Taxonomy" id="2082722"/>
    <lineage>
        <taxon>Bacteria</taxon>
        <taxon>Pseudomonadati</taxon>
        <taxon>Bacteroidota</taxon>
        <taxon>Sphingobacteriia</taxon>
        <taxon>Sphingobacteriales</taxon>
        <taxon>Sphingobacteriaceae</taxon>
        <taxon>Sphingobacterium</taxon>
    </lineage>
</organism>
<dbReference type="EMBL" id="PSKQ01000021">
    <property type="protein sequence ID" value="MBE8721551.1"/>
    <property type="molecule type" value="Genomic_DNA"/>
</dbReference>
<dbReference type="InterPro" id="IPR006860">
    <property type="entry name" value="FecR"/>
</dbReference>
<keyword evidence="1" id="KW-0812">Transmembrane</keyword>
<comment type="caution">
    <text evidence="4">The sequence shown here is derived from an EMBL/GenBank/DDBJ whole genome shotgun (WGS) entry which is preliminary data.</text>
</comment>
<dbReference type="InterPro" id="IPR012373">
    <property type="entry name" value="Ferrdict_sens_TM"/>
</dbReference>
<evidence type="ECO:0000256" key="1">
    <source>
        <dbReference type="SAM" id="Phobius"/>
    </source>
</evidence>
<dbReference type="Gene3D" id="3.55.50.30">
    <property type="match status" value="1"/>
</dbReference>
<keyword evidence="1" id="KW-1133">Transmembrane helix</keyword>
<protein>
    <recommendedName>
        <fullName evidence="6">FecR protein domain-containing protein</fullName>
    </recommendedName>
</protein>
<dbReference type="Proteomes" id="UP000618319">
    <property type="component" value="Unassembled WGS sequence"/>
</dbReference>
<evidence type="ECO:0000259" key="3">
    <source>
        <dbReference type="Pfam" id="PF16344"/>
    </source>
</evidence>
<evidence type="ECO:0000313" key="5">
    <source>
        <dbReference type="Proteomes" id="UP000618319"/>
    </source>
</evidence>
<evidence type="ECO:0000313" key="4">
    <source>
        <dbReference type="EMBL" id="MBE8721551.1"/>
    </source>
</evidence>
<evidence type="ECO:0000259" key="2">
    <source>
        <dbReference type="Pfam" id="PF04773"/>
    </source>
</evidence>
<proteinExistence type="predicted"/>
<dbReference type="Pfam" id="PF04773">
    <property type="entry name" value="FecR"/>
    <property type="match status" value="1"/>
</dbReference>
<dbReference type="PANTHER" id="PTHR30273">
    <property type="entry name" value="PERIPLASMIC SIGNAL SENSOR AND SIGMA FACTOR ACTIVATOR FECR-RELATED"/>
    <property type="match status" value="1"/>
</dbReference>
<dbReference type="Gene3D" id="2.60.120.1440">
    <property type="match status" value="1"/>
</dbReference>
<feature type="transmembrane region" description="Helical" evidence="1">
    <location>
        <begin position="83"/>
        <end position="105"/>
    </location>
</feature>
<keyword evidence="1" id="KW-0472">Membrane</keyword>
<dbReference type="RefSeq" id="WP_196939503.1">
    <property type="nucleotide sequence ID" value="NZ_MU158690.1"/>
</dbReference>
<keyword evidence="5" id="KW-1185">Reference proteome</keyword>
<name>A0ABR9T884_9SPHI</name>
<accession>A0ABR9T884</accession>
<dbReference type="Pfam" id="PF16344">
    <property type="entry name" value="FecR_C"/>
    <property type="match status" value="1"/>
</dbReference>
<sequence length="410" mass="46489">MINYKELYTRFLNCQCSKEEAKLLLEHFRSEEGDMELVALIESRLAEETDITELAAEDQQIISLIGRRIEKVTQRRYPRLKRWLPYVAAVLLAGITLSGLLWGTYISSYFMNERPIDVASDDILPGGNRATLHLGDGQVIALNEDQNKIILGEDHITYGNGAIPVFGQHEFRSSSFSDTLTLTTPRGGTYQVTLPDGSNIWLNANTTLKYPTRFRQEQRVVFLEGEAFFEVAAQFSRQSMHKYRIPFKVISHGQEVEVLGTKFNISAYKENMHMQTTLTEGKVRIGIHSSRPVSSSPTKNVMLMPGQQAVVYDQAIEVKNVDTEPYIAWKDGFFHFDHVLPKVAISELARWYDLDVTYEGSVPEVRIFGIVSRDKPLHAVLKSLEKSGLAFKLVRSSGRNKLIILGEDRL</sequence>
<feature type="domain" description="Protein FecR C-terminal" evidence="3">
    <location>
        <begin position="336"/>
        <end position="392"/>
    </location>
</feature>
<dbReference type="PANTHER" id="PTHR30273:SF2">
    <property type="entry name" value="PROTEIN FECR"/>
    <property type="match status" value="1"/>
</dbReference>
<feature type="domain" description="FecR protein" evidence="2">
    <location>
        <begin position="181"/>
        <end position="284"/>
    </location>
</feature>
<reference evidence="4 5" key="1">
    <citation type="submission" date="2018-02" db="EMBL/GenBank/DDBJ databases">
        <title>Sphingobacterium KA21.</title>
        <authorList>
            <person name="Vasarhelyi B.M."/>
            <person name="Deshmukh S."/>
            <person name="Balint B."/>
            <person name="Kukolya J."/>
        </authorList>
    </citation>
    <scope>NUCLEOTIDE SEQUENCE [LARGE SCALE GENOMIC DNA]</scope>
    <source>
        <strain evidence="4 5">Ka21</strain>
    </source>
</reference>